<accession>X1F4Z2</accession>
<name>X1F4Z2_9ZZZZ</name>
<dbReference type="AlphaFoldDB" id="X1F4Z2"/>
<feature type="non-terminal residue" evidence="1">
    <location>
        <position position="241"/>
    </location>
</feature>
<sequence length="241" mass="27375">VEQMEKYDDDLQGWPEQMDGSNDPFVHDLVLIVNFVDAVPATRELRTRREAGSFVVNRRLAIVSFLRLTRAEGEWPTLGLEDGALADSAKTTKLEDRIPIDPAILGSSALFGLVKVYDAEPPLPILMDLVHKAIVENLTPEEQDEYNVDRQVNKAISISQLCKWVSVYAFKRTDQRDPVIPKVGWIRKAVHQLVNIEWAEPHPTDKNTFVYCHKKGRKGCKDPLGRFIEVCAKDRARAEEK</sequence>
<gene>
    <name evidence="1" type="ORF">S03H2_22886</name>
</gene>
<organism evidence="1">
    <name type="scientific">marine sediment metagenome</name>
    <dbReference type="NCBI Taxonomy" id="412755"/>
    <lineage>
        <taxon>unclassified sequences</taxon>
        <taxon>metagenomes</taxon>
        <taxon>ecological metagenomes</taxon>
    </lineage>
</organism>
<proteinExistence type="predicted"/>
<feature type="non-terminal residue" evidence="1">
    <location>
        <position position="1"/>
    </location>
</feature>
<evidence type="ECO:0000313" key="1">
    <source>
        <dbReference type="EMBL" id="GAH40711.1"/>
    </source>
</evidence>
<dbReference type="EMBL" id="BARU01012401">
    <property type="protein sequence ID" value="GAH40711.1"/>
    <property type="molecule type" value="Genomic_DNA"/>
</dbReference>
<reference evidence="1" key="1">
    <citation type="journal article" date="2014" name="Front. Microbiol.">
        <title>High frequency of phylogenetically diverse reductive dehalogenase-homologous genes in deep subseafloor sedimentary metagenomes.</title>
        <authorList>
            <person name="Kawai M."/>
            <person name="Futagami T."/>
            <person name="Toyoda A."/>
            <person name="Takaki Y."/>
            <person name="Nishi S."/>
            <person name="Hori S."/>
            <person name="Arai W."/>
            <person name="Tsubouchi T."/>
            <person name="Morono Y."/>
            <person name="Uchiyama I."/>
            <person name="Ito T."/>
            <person name="Fujiyama A."/>
            <person name="Inagaki F."/>
            <person name="Takami H."/>
        </authorList>
    </citation>
    <scope>NUCLEOTIDE SEQUENCE</scope>
    <source>
        <strain evidence="1">Expedition CK06-06</strain>
    </source>
</reference>
<protein>
    <submittedName>
        <fullName evidence="1">Uncharacterized protein</fullName>
    </submittedName>
</protein>
<comment type="caution">
    <text evidence="1">The sequence shown here is derived from an EMBL/GenBank/DDBJ whole genome shotgun (WGS) entry which is preliminary data.</text>
</comment>